<dbReference type="AlphaFoldDB" id="A0A5N6ULL8"/>
<keyword evidence="3" id="KW-1185">Reference proteome</keyword>
<feature type="signal peptide" evidence="1">
    <location>
        <begin position="1"/>
        <end position="22"/>
    </location>
</feature>
<evidence type="ECO:0008006" key="4">
    <source>
        <dbReference type="Google" id="ProtNLM"/>
    </source>
</evidence>
<sequence length="92" mass="10012">MGISPPHLALIISFLLFRCGLSMVRLGPDDQNAPGIVSSAPSVHASIRSILPPSHWLTSGVAPSSPQRRSARAVFSDLLLSQDKYNIWRYKG</sequence>
<organism evidence="2 3">
    <name type="scientific">Aspergillus tamarii</name>
    <dbReference type="NCBI Taxonomy" id="41984"/>
    <lineage>
        <taxon>Eukaryota</taxon>
        <taxon>Fungi</taxon>
        <taxon>Dikarya</taxon>
        <taxon>Ascomycota</taxon>
        <taxon>Pezizomycotina</taxon>
        <taxon>Eurotiomycetes</taxon>
        <taxon>Eurotiomycetidae</taxon>
        <taxon>Eurotiales</taxon>
        <taxon>Aspergillaceae</taxon>
        <taxon>Aspergillus</taxon>
        <taxon>Aspergillus subgen. Circumdati</taxon>
    </lineage>
</organism>
<reference evidence="2 3" key="1">
    <citation type="submission" date="2019-04" db="EMBL/GenBank/DDBJ databases">
        <title>Friends and foes A comparative genomics study of 23 Aspergillus species from section Flavi.</title>
        <authorList>
            <consortium name="DOE Joint Genome Institute"/>
            <person name="Kjaerbolling I."/>
            <person name="Vesth T."/>
            <person name="Frisvad J.C."/>
            <person name="Nybo J.L."/>
            <person name="Theobald S."/>
            <person name="Kildgaard S."/>
            <person name="Isbrandt T."/>
            <person name="Kuo A."/>
            <person name="Sato A."/>
            <person name="Lyhne E.K."/>
            <person name="Kogle M.E."/>
            <person name="Wiebenga A."/>
            <person name="Kun R.S."/>
            <person name="Lubbers R.J."/>
            <person name="Makela M.R."/>
            <person name="Barry K."/>
            <person name="Chovatia M."/>
            <person name="Clum A."/>
            <person name="Daum C."/>
            <person name="Haridas S."/>
            <person name="He G."/>
            <person name="LaButti K."/>
            <person name="Lipzen A."/>
            <person name="Mondo S."/>
            <person name="Riley R."/>
            <person name="Salamov A."/>
            <person name="Simmons B.A."/>
            <person name="Magnuson J.K."/>
            <person name="Henrissat B."/>
            <person name="Mortensen U.H."/>
            <person name="Larsen T.O."/>
            <person name="Devries R.P."/>
            <person name="Grigoriev I.V."/>
            <person name="Machida M."/>
            <person name="Baker S.E."/>
            <person name="Andersen M.R."/>
        </authorList>
    </citation>
    <scope>NUCLEOTIDE SEQUENCE [LARGE SCALE GENOMIC DNA]</scope>
    <source>
        <strain evidence="2 3">CBS 117626</strain>
    </source>
</reference>
<evidence type="ECO:0000313" key="2">
    <source>
        <dbReference type="EMBL" id="KAE8159383.1"/>
    </source>
</evidence>
<evidence type="ECO:0000313" key="3">
    <source>
        <dbReference type="Proteomes" id="UP000326950"/>
    </source>
</evidence>
<name>A0A5N6ULL8_ASPTM</name>
<keyword evidence="1" id="KW-0732">Signal</keyword>
<gene>
    <name evidence="2" type="ORF">BDV40DRAFT_273530</name>
</gene>
<dbReference type="OrthoDB" id="10390151at2759"/>
<dbReference type="Proteomes" id="UP000326950">
    <property type="component" value="Unassembled WGS sequence"/>
</dbReference>
<dbReference type="EMBL" id="ML738676">
    <property type="protein sequence ID" value="KAE8159383.1"/>
    <property type="molecule type" value="Genomic_DNA"/>
</dbReference>
<protein>
    <recommendedName>
        <fullName evidence="4">Secreted protein</fullName>
    </recommendedName>
</protein>
<accession>A0A5N6ULL8</accession>
<evidence type="ECO:0000256" key="1">
    <source>
        <dbReference type="SAM" id="SignalP"/>
    </source>
</evidence>
<proteinExistence type="predicted"/>
<feature type="chain" id="PRO_5024956516" description="Secreted protein" evidence="1">
    <location>
        <begin position="23"/>
        <end position="92"/>
    </location>
</feature>